<keyword evidence="1" id="KW-1133">Transmembrane helix</keyword>
<proteinExistence type="predicted"/>
<gene>
    <name evidence="2" type="ORF">POVWA1_002770</name>
</gene>
<dbReference type="EMBL" id="FLRD01000007">
    <property type="protein sequence ID" value="SBT30608.1"/>
    <property type="molecule type" value="Genomic_DNA"/>
</dbReference>
<protein>
    <submittedName>
        <fullName evidence="2">Uncharacterized protein</fullName>
    </submittedName>
</protein>
<evidence type="ECO:0000313" key="2">
    <source>
        <dbReference type="EMBL" id="SBT30608.1"/>
    </source>
</evidence>
<keyword evidence="1" id="KW-0812">Transmembrane</keyword>
<reference evidence="3" key="1">
    <citation type="submission" date="2016-05" db="EMBL/GenBank/DDBJ databases">
        <authorList>
            <person name="Naeem Raeece"/>
        </authorList>
    </citation>
    <scope>NUCLEOTIDE SEQUENCE [LARGE SCALE GENOMIC DNA]</scope>
</reference>
<keyword evidence="3" id="KW-1185">Reference proteome</keyword>
<name>A0A1A8YGD7_PLAOA</name>
<organism evidence="2 3">
    <name type="scientific">Plasmodium ovale wallikeri</name>
    <dbReference type="NCBI Taxonomy" id="864142"/>
    <lineage>
        <taxon>Eukaryota</taxon>
        <taxon>Sar</taxon>
        <taxon>Alveolata</taxon>
        <taxon>Apicomplexa</taxon>
        <taxon>Aconoidasida</taxon>
        <taxon>Haemosporida</taxon>
        <taxon>Plasmodiidae</taxon>
        <taxon>Plasmodium</taxon>
        <taxon>Plasmodium (Plasmodium)</taxon>
    </lineage>
</organism>
<keyword evidence="1" id="KW-0472">Membrane</keyword>
<evidence type="ECO:0000313" key="3">
    <source>
        <dbReference type="Proteomes" id="UP000078555"/>
    </source>
</evidence>
<accession>A0A1A8YGD7</accession>
<evidence type="ECO:0000256" key="1">
    <source>
        <dbReference type="SAM" id="Phobius"/>
    </source>
</evidence>
<dbReference type="AlphaFoldDB" id="A0A1A8YGD7"/>
<sequence>MNVFPSKENLSHWPHCGRLTNCASNMLDSETILSTTPFTSLFHPHLRNGSSEFLPNEVALLMMQLITDGKWVHLQLFFSIGSHFSSLVLFFFFFFFILYSYFRFQNVDYTKKNEKSSKQSDQNGELH</sequence>
<dbReference type="Proteomes" id="UP000078555">
    <property type="component" value="Unassembled WGS sequence"/>
</dbReference>
<feature type="transmembrane region" description="Helical" evidence="1">
    <location>
        <begin position="76"/>
        <end position="102"/>
    </location>
</feature>